<dbReference type="AlphaFoldDB" id="A0A5B8UWS7"/>
<dbReference type="Pfam" id="PF09917">
    <property type="entry name" value="DUF2147"/>
    <property type="match status" value="1"/>
</dbReference>
<dbReference type="Gene3D" id="2.40.128.520">
    <property type="match status" value="1"/>
</dbReference>
<keyword evidence="3" id="KW-1185">Reference proteome</keyword>
<evidence type="ECO:0000313" key="2">
    <source>
        <dbReference type="EMBL" id="QEC63433.1"/>
    </source>
</evidence>
<dbReference type="OrthoDB" id="9814399at2"/>
<reference evidence="2 3" key="1">
    <citation type="journal article" date="2017" name="Curr. Microbiol.">
        <title>Mucilaginibacter ginsenosidivorans sp. nov., Isolated from Soil of Ginseng Field.</title>
        <authorList>
            <person name="Kim M.M."/>
            <person name="Siddiqi M.Z."/>
            <person name="Im W.T."/>
        </authorList>
    </citation>
    <scope>NUCLEOTIDE SEQUENCE [LARGE SCALE GENOMIC DNA]</scope>
    <source>
        <strain evidence="2 3">Gsoil 3017</strain>
    </source>
</reference>
<accession>A0A5B8UWS7</accession>
<evidence type="ECO:0000259" key="1">
    <source>
        <dbReference type="Pfam" id="PF09917"/>
    </source>
</evidence>
<dbReference type="PANTHER" id="PTHR36919:SF2">
    <property type="entry name" value="BLL6627 PROTEIN"/>
    <property type="match status" value="1"/>
</dbReference>
<dbReference type="PANTHER" id="PTHR36919">
    <property type="entry name" value="BLR1215 PROTEIN"/>
    <property type="match status" value="1"/>
</dbReference>
<dbReference type="EMBL" id="CP042436">
    <property type="protein sequence ID" value="QEC63433.1"/>
    <property type="molecule type" value="Genomic_DNA"/>
</dbReference>
<sequence length="147" mass="17051">MFKNIFITLLIFFSPPSTGTTPPNGDRILGKWISSEKNLVVQVYKSGDRFRGKIIWYKDDPAKAMDEWTDKHNPNPALRSRKILGMDVLRDLKYDAGDDTWEDGMIYDAQHGREYNASAYIDKQGVLKVKGYWHLKIFGKTMTFKRI</sequence>
<evidence type="ECO:0000313" key="3">
    <source>
        <dbReference type="Proteomes" id="UP000321479"/>
    </source>
</evidence>
<organism evidence="2 3">
    <name type="scientific">Mucilaginibacter ginsenosidivorans</name>
    <dbReference type="NCBI Taxonomy" id="398053"/>
    <lineage>
        <taxon>Bacteria</taxon>
        <taxon>Pseudomonadati</taxon>
        <taxon>Bacteroidota</taxon>
        <taxon>Sphingobacteriia</taxon>
        <taxon>Sphingobacteriales</taxon>
        <taxon>Sphingobacteriaceae</taxon>
        <taxon>Mucilaginibacter</taxon>
    </lineage>
</organism>
<dbReference type="InterPro" id="IPR019223">
    <property type="entry name" value="DUF2147"/>
</dbReference>
<dbReference type="Proteomes" id="UP000321479">
    <property type="component" value="Chromosome"/>
</dbReference>
<name>A0A5B8UWS7_9SPHI</name>
<protein>
    <submittedName>
        <fullName evidence="2">DUF2147 domain-containing protein</fullName>
    </submittedName>
</protein>
<gene>
    <name evidence="2" type="ORF">FRZ54_12880</name>
</gene>
<proteinExistence type="predicted"/>
<dbReference type="KEGG" id="mgin:FRZ54_12880"/>
<feature type="domain" description="DUF2147" evidence="1">
    <location>
        <begin position="30"/>
        <end position="146"/>
    </location>
</feature>
<dbReference type="RefSeq" id="WP_147032009.1">
    <property type="nucleotide sequence ID" value="NZ_CP042436.1"/>
</dbReference>